<dbReference type="EMBL" id="UFQT01001426">
    <property type="protein sequence ID" value="SSX30516.1"/>
    <property type="molecule type" value="Genomic_DNA"/>
</dbReference>
<keyword evidence="7" id="KW-1133">Transmembrane helix</keyword>
<comment type="subcellular location">
    <subcellularLocation>
        <location evidence="1">Membrane</location>
        <topology evidence="1">Single-pass type II membrane protein</topology>
    </subcellularLocation>
</comment>
<proteinExistence type="inferred from homology"/>
<comment type="similarity">
    <text evidence="2">Belongs to the glycosyltransferase 8 family.</text>
</comment>
<evidence type="ECO:0000256" key="5">
    <source>
        <dbReference type="ARBA" id="ARBA00022692"/>
    </source>
</evidence>
<comment type="function">
    <text evidence="10">Glycosyltransferase which elongates the O-linked glucose attached to EGF-like repeats in the extracellular domain of Notch proteins by catalyzing the addition of xylose.</text>
</comment>
<evidence type="ECO:0000256" key="1">
    <source>
        <dbReference type="ARBA" id="ARBA00004606"/>
    </source>
</evidence>
<name>A0A336MJQ6_CULSO</name>
<evidence type="ECO:0000256" key="7">
    <source>
        <dbReference type="ARBA" id="ARBA00022989"/>
    </source>
</evidence>
<keyword evidence="3" id="KW-0328">Glycosyltransferase</keyword>
<dbReference type="InterPro" id="IPR002495">
    <property type="entry name" value="Glyco_trans_8"/>
</dbReference>
<evidence type="ECO:0000256" key="9">
    <source>
        <dbReference type="ARBA" id="ARBA00023180"/>
    </source>
</evidence>
<dbReference type="PANTHER" id="PTHR46012:SF2">
    <property type="entry name" value="IP22168P"/>
    <property type="match status" value="1"/>
</dbReference>
<organism evidence="14">
    <name type="scientific">Culicoides sonorensis</name>
    <name type="common">Biting midge</name>
    <dbReference type="NCBI Taxonomy" id="179676"/>
    <lineage>
        <taxon>Eukaryota</taxon>
        <taxon>Metazoa</taxon>
        <taxon>Ecdysozoa</taxon>
        <taxon>Arthropoda</taxon>
        <taxon>Hexapoda</taxon>
        <taxon>Insecta</taxon>
        <taxon>Pterygota</taxon>
        <taxon>Neoptera</taxon>
        <taxon>Endopterygota</taxon>
        <taxon>Diptera</taxon>
        <taxon>Nematocera</taxon>
        <taxon>Chironomoidea</taxon>
        <taxon>Ceratopogonidae</taxon>
        <taxon>Ceratopogoninae</taxon>
        <taxon>Culicoides</taxon>
        <taxon>Monoculicoides</taxon>
    </lineage>
</organism>
<dbReference type="Gene3D" id="3.90.550.10">
    <property type="entry name" value="Spore Coat Polysaccharide Biosynthesis Protein SpsA, Chain A"/>
    <property type="match status" value="1"/>
</dbReference>
<dbReference type="InterPro" id="IPR051993">
    <property type="entry name" value="Glycosyltransferase_8"/>
</dbReference>
<sequence>MKFQFKWLCLAFGSTLVLWQLVNFFHNDNINNISQRQIPTIAVVICGDRMQEALNMLKSALIFNRHTNERVHFVIITESDLMSGFREKLNDWKSDYNLLFDYEIHPLQFPDKNRNEWRKLFKPCAAQRLFLPNLLNHIDSVLYLDSDTLFLSPTNEIWSFFEKFNATQIAGMAPEHEDKNAGWYNRFSRHPFYPPLGVNSGVMLMNLTRMRQFNWTERILPIYEEYKMKLVWGDQDILNILFHFHPEKLFIFSCEFNYRSDFCMYMPICKTNCIKILHGNRGYFHSLAQPIFSYIYKAIEEYQFNMEPYKIIKVIETNLAIPDRNTNCDKLSDIFMYNMKRFFKNPNDNLQDLSP</sequence>
<keyword evidence="4" id="KW-0808">Transferase</keyword>
<keyword evidence="5" id="KW-0812">Transmembrane</keyword>
<dbReference type="Pfam" id="PF01501">
    <property type="entry name" value="Glyco_transf_8"/>
    <property type="match status" value="1"/>
</dbReference>
<keyword evidence="6" id="KW-0735">Signal-anchor</keyword>
<dbReference type="SUPFAM" id="SSF53448">
    <property type="entry name" value="Nucleotide-diphospho-sugar transferases"/>
    <property type="match status" value="1"/>
</dbReference>
<evidence type="ECO:0000256" key="2">
    <source>
        <dbReference type="ARBA" id="ARBA00006351"/>
    </source>
</evidence>
<keyword evidence="9" id="KW-0325">Glycoprotein</keyword>
<evidence type="ECO:0000256" key="6">
    <source>
        <dbReference type="ARBA" id="ARBA00022968"/>
    </source>
</evidence>
<comment type="catalytic activity">
    <reaction evidence="12">
        <text>3-O-(beta-D-glucosyl)-L-seryl-[EGF-like domain protein] + UDP-alpha-D-xylose = 3-O-[alpha-D-xylosyl-(1-&gt;3)-beta-D-glucosyl]-L-seryl-[EGF-like domain protein] + UDP + H(+)</text>
        <dbReference type="Rhea" id="RHEA:56064"/>
        <dbReference type="Rhea" id="RHEA-COMP:14610"/>
        <dbReference type="Rhea" id="RHEA-COMP:14611"/>
        <dbReference type="ChEBI" id="CHEBI:15378"/>
        <dbReference type="ChEBI" id="CHEBI:57632"/>
        <dbReference type="ChEBI" id="CHEBI:58223"/>
        <dbReference type="ChEBI" id="CHEBI:140575"/>
        <dbReference type="ChEBI" id="CHEBI:140576"/>
        <dbReference type="EC" id="2.4.2.42"/>
    </reaction>
</comment>
<dbReference type="EC" id="2.4.2.42" evidence="11"/>
<dbReference type="AlphaFoldDB" id="A0A336MJQ6"/>
<dbReference type="GO" id="GO:0140563">
    <property type="term" value="F:UDP-D-xylose:beta-D-glucoside alpha-1,3-D-xylosyltransferase activity"/>
    <property type="evidence" value="ECO:0007669"/>
    <property type="project" value="UniProtKB-EC"/>
</dbReference>
<gene>
    <name evidence="14" type="primary">CSON002573</name>
</gene>
<dbReference type="GO" id="GO:0016020">
    <property type="term" value="C:membrane"/>
    <property type="evidence" value="ECO:0007669"/>
    <property type="project" value="UniProtKB-SubCell"/>
</dbReference>
<evidence type="ECO:0000256" key="13">
    <source>
        <dbReference type="SAM" id="SignalP"/>
    </source>
</evidence>
<feature type="signal peptide" evidence="13">
    <location>
        <begin position="1"/>
        <end position="19"/>
    </location>
</feature>
<reference evidence="14" key="1">
    <citation type="submission" date="2018-07" db="EMBL/GenBank/DDBJ databases">
        <authorList>
            <person name="Quirk P.G."/>
            <person name="Krulwich T.A."/>
        </authorList>
    </citation>
    <scope>NUCLEOTIDE SEQUENCE</scope>
</reference>
<evidence type="ECO:0000256" key="4">
    <source>
        <dbReference type="ARBA" id="ARBA00022679"/>
    </source>
</evidence>
<evidence type="ECO:0000256" key="3">
    <source>
        <dbReference type="ARBA" id="ARBA00022676"/>
    </source>
</evidence>
<keyword evidence="8" id="KW-0472">Membrane</keyword>
<dbReference type="InterPro" id="IPR029044">
    <property type="entry name" value="Nucleotide-diphossugar_trans"/>
</dbReference>
<dbReference type="PANTHER" id="PTHR46012">
    <property type="entry name" value="IP22168P"/>
    <property type="match status" value="1"/>
</dbReference>
<accession>A0A336MJQ6</accession>
<evidence type="ECO:0000256" key="12">
    <source>
        <dbReference type="ARBA" id="ARBA00049181"/>
    </source>
</evidence>
<dbReference type="VEuPathDB" id="VectorBase:CSON002573"/>
<feature type="chain" id="PRO_5016283557" description="UDP-D-xylose:beta-D-glucoside alpha-1,3-D-xylosyltransferase" evidence="13">
    <location>
        <begin position="20"/>
        <end position="355"/>
    </location>
</feature>
<dbReference type="GO" id="GO:0016266">
    <property type="term" value="P:protein O-linked glycosylation via N-acetyl-galactosamine"/>
    <property type="evidence" value="ECO:0007669"/>
    <property type="project" value="TreeGrafter"/>
</dbReference>
<dbReference type="OMA" id="NRYIMRQ"/>
<protein>
    <recommendedName>
        <fullName evidence="11">UDP-D-xylose:beta-D-glucoside alpha-1,3-D-xylosyltransferase</fullName>
        <ecNumber evidence="11">2.4.2.42</ecNumber>
    </recommendedName>
</protein>
<evidence type="ECO:0000313" key="14">
    <source>
        <dbReference type="EMBL" id="SSX30516.1"/>
    </source>
</evidence>
<evidence type="ECO:0000256" key="10">
    <source>
        <dbReference type="ARBA" id="ARBA00037301"/>
    </source>
</evidence>
<evidence type="ECO:0000256" key="8">
    <source>
        <dbReference type="ARBA" id="ARBA00023136"/>
    </source>
</evidence>
<keyword evidence="13" id="KW-0732">Signal</keyword>
<evidence type="ECO:0000256" key="11">
    <source>
        <dbReference type="ARBA" id="ARBA00038854"/>
    </source>
</evidence>